<dbReference type="EMBL" id="BMZD01000006">
    <property type="protein sequence ID" value="GHA02796.1"/>
    <property type="molecule type" value="Genomic_DNA"/>
</dbReference>
<dbReference type="InterPro" id="IPR058334">
    <property type="entry name" value="DUF8021"/>
</dbReference>
<dbReference type="AlphaFoldDB" id="A0A918RN02"/>
<sequence>MDRAELYAVLDRYLAALQDRAPQRLRWAEGAKTSENNVMLEIGDGLWGTIDRLGDYDLRFADTRTGQVGFFGVTHEHAEESGFALRLKVAADGAIEEAESIVVRQSDSGIKFLNPRFWDKAVMNSPAEVPTPRAEMIALADGYFSTLQQNDGTIRTKFHPECDRVENGVQTTRNPEFAYVVPVAALGCEEQFRMGNYRYDDRLRGRRFPLVDEERGIVMAFGFIDHCGRIKEYQLTDGRTVQSPIRYPHSFYLAELFRIDAGMIRQIEANFITVPYHMKSPWDGQ</sequence>
<protein>
    <recommendedName>
        <fullName evidence="1">DUF8021 domain-containing protein</fullName>
    </recommendedName>
</protein>
<accession>A0A918RN02</accession>
<evidence type="ECO:0000313" key="2">
    <source>
        <dbReference type="EMBL" id="GHA02796.1"/>
    </source>
</evidence>
<proteinExistence type="predicted"/>
<name>A0A918RN02_9SPHN</name>
<dbReference type="Proteomes" id="UP000634139">
    <property type="component" value="Unassembled WGS sequence"/>
</dbReference>
<feature type="domain" description="DUF8021" evidence="1">
    <location>
        <begin position="132"/>
        <end position="271"/>
    </location>
</feature>
<evidence type="ECO:0000313" key="3">
    <source>
        <dbReference type="Proteomes" id="UP000634139"/>
    </source>
</evidence>
<dbReference type="Pfam" id="PF26061">
    <property type="entry name" value="DUF8021"/>
    <property type="match status" value="1"/>
</dbReference>
<keyword evidence="3" id="KW-1185">Reference proteome</keyword>
<organism evidence="2 3">
    <name type="scientific">Novosphingobium arvoryzae</name>
    <dbReference type="NCBI Taxonomy" id="1256514"/>
    <lineage>
        <taxon>Bacteria</taxon>
        <taxon>Pseudomonadati</taxon>
        <taxon>Pseudomonadota</taxon>
        <taxon>Alphaproteobacteria</taxon>
        <taxon>Sphingomonadales</taxon>
        <taxon>Sphingomonadaceae</taxon>
        <taxon>Novosphingobium</taxon>
    </lineage>
</organism>
<reference evidence="2" key="2">
    <citation type="submission" date="2020-09" db="EMBL/GenBank/DDBJ databases">
        <authorList>
            <person name="Sun Q."/>
            <person name="Kim S."/>
        </authorList>
    </citation>
    <scope>NUCLEOTIDE SEQUENCE</scope>
    <source>
        <strain evidence="2">KCTC 32422</strain>
    </source>
</reference>
<comment type="caution">
    <text evidence="2">The sequence shown here is derived from an EMBL/GenBank/DDBJ whole genome shotgun (WGS) entry which is preliminary data.</text>
</comment>
<evidence type="ECO:0000259" key="1">
    <source>
        <dbReference type="Pfam" id="PF26061"/>
    </source>
</evidence>
<gene>
    <name evidence="2" type="ORF">GCM10011617_24540</name>
</gene>
<reference evidence="2" key="1">
    <citation type="journal article" date="2014" name="Int. J. Syst. Evol. Microbiol.">
        <title>Complete genome sequence of Corynebacterium casei LMG S-19264T (=DSM 44701T), isolated from a smear-ripened cheese.</title>
        <authorList>
            <consortium name="US DOE Joint Genome Institute (JGI-PGF)"/>
            <person name="Walter F."/>
            <person name="Albersmeier A."/>
            <person name="Kalinowski J."/>
            <person name="Ruckert C."/>
        </authorList>
    </citation>
    <scope>NUCLEOTIDE SEQUENCE</scope>
    <source>
        <strain evidence="2">KCTC 32422</strain>
    </source>
</reference>